<feature type="transmembrane region" description="Helical" evidence="1">
    <location>
        <begin position="139"/>
        <end position="158"/>
    </location>
</feature>
<reference evidence="3" key="2">
    <citation type="submission" date="2015-01" db="EMBL/GenBank/DDBJ databases">
        <title>Evolutionary Origins and Diversification of the Mycorrhizal Mutualists.</title>
        <authorList>
            <consortium name="DOE Joint Genome Institute"/>
            <consortium name="Mycorrhizal Genomics Consortium"/>
            <person name="Kohler A."/>
            <person name="Kuo A."/>
            <person name="Nagy L.G."/>
            <person name="Floudas D."/>
            <person name="Copeland A."/>
            <person name="Barry K.W."/>
            <person name="Cichocki N."/>
            <person name="Veneault-Fourrey C."/>
            <person name="LaButti K."/>
            <person name="Lindquist E.A."/>
            <person name="Lipzen A."/>
            <person name="Lundell T."/>
            <person name="Morin E."/>
            <person name="Murat C."/>
            <person name="Riley R."/>
            <person name="Ohm R."/>
            <person name="Sun H."/>
            <person name="Tunlid A."/>
            <person name="Henrissat B."/>
            <person name="Grigoriev I.V."/>
            <person name="Hibbett D.S."/>
            <person name="Martin F."/>
        </authorList>
    </citation>
    <scope>NUCLEOTIDE SEQUENCE [LARGE SCALE GENOMIC DNA]</scope>
    <source>
        <strain evidence="3">F 1598</strain>
    </source>
</reference>
<organism evidence="2 3">
    <name type="scientific">Piloderma croceum (strain F 1598)</name>
    <dbReference type="NCBI Taxonomy" id="765440"/>
    <lineage>
        <taxon>Eukaryota</taxon>
        <taxon>Fungi</taxon>
        <taxon>Dikarya</taxon>
        <taxon>Basidiomycota</taxon>
        <taxon>Agaricomycotina</taxon>
        <taxon>Agaricomycetes</taxon>
        <taxon>Agaricomycetidae</taxon>
        <taxon>Atheliales</taxon>
        <taxon>Atheliaceae</taxon>
        <taxon>Piloderma</taxon>
    </lineage>
</organism>
<dbReference type="PANTHER" id="PTHR42109">
    <property type="entry name" value="UNPLACED GENOMIC SCAFFOLD UM_SCAF_CONTIG_1.265, WHOLE GENOME SHOTGUN SEQUENCE"/>
    <property type="match status" value="1"/>
</dbReference>
<dbReference type="InParanoid" id="A0A0C3BFG4"/>
<evidence type="ECO:0000313" key="3">
    <source>
        <dbReference type="Proteomes" id="UP000054166"/>
    </source>
</evidence>
<feature type="transmembrane region" description="Helical" evidence="1">
    <location>
        <begin position="41"/>
        <end position="63"/>
    </location>
</feature>
<feature type="transmembrane region" description="Helical" evidence="1">
    <location>
        <begin position="178"/>
        <end position="195"/>
    </location>
</feature>
<gene>
    <name evidence="2" type="ORF">PILCRDRAFT_826701</name>
</gene>
<keyword evidence="1" id="KW-1133">Transmembrane helix</keyword>
<dbReference type="HOGENOM" id="CLU_056040_1_0_1"/>
<feature type="transmembrane region" description="Helical" evidence="1">
    <location>
        <begin position="6"/>
        <end position="29"/>
    </location>
</feature>
<evidence type="ECO:0000313" key="2">
    <source>
        <dbReference type="EMBL" id="KIM76052.1"/>
    </source>
</evidence>
<dbReference type="AlphaFoldDB" id="A0A0C3BFG4"/>
<keyword evidence="1" id="KW-0472">Membrane</keyword>
<reference evidence="2 3" key="1">
    <citation type="submission" date="2014-04" db="EMBL/GenBank/DDBJ databases">
        <authorList>
            <consortium name="DOE Joint Genome Institute"/>
            <person name="Kuo A."/>
            <person name="Tarkka M."/>
            <person name="Buscot F."/>
            <person name="Kohler A."/>
            <person name="Nagy L.G."/>
            <person name="Floudas D."/>
            <person name="Copeland A."/>
            <person name="Barry K.W."/>
            <person name="Cichocki N."/>
            <person name="Veneault-Fourrey C."/>
            <person name="LaButti K."/>
            <person name="Lindquist E.A."/>
            <person name="Lipzen A."/>
            <person name="Lundell T."/>
            <person name="Morin E."/>
            <person name="Murat C."/>
            <person name="Sun H."/>
            <person name="Tunlid A."/>
            <person name="Henrissat B."/>
            <person name="Grigoriev I.V."/>
            <person name="Hibbett D.S."/>
            <person name="Martin F."/>
            <person name="Nordberg H.P."/>
            <person name="Cantor M.N."/>
            <person name="Hua S.X."/>
        </authorList>
    </citation>
    <scope>NUCLEOTIDE SEQUENCE [LARGE SCALE GENOMIC DNA]</scope>
    <source>
        <strain evidence="2 3">F 1598</strain>
    </source>
</reference>
<accession>A0A0C3BFG4</accession>
<feature type="transmembrane region" description="Helical" evidence="1">
    <location>
        <begin position="207"/>
        <end position="230"/>
    </location>
</feature>
<feature type="transmembrane region" description="Helical" evidence="1">
    <location>
        <begin position="250"/>
        <end position="275"/>
    </location>
</feature>
<evidence type="ECO:0000256" key="1">
    <source>
        <dbReference type="SAM" id="Phobius"/>
    </source>
</evidence>
<proteinExistence type="predicted"/>
<sequence length="303" mass="33630">MGLNTKASAALLFLILYAILFALLLLGFLTRRIKSCSRYGVILFYVTIRLASQSTELALGVVGYEDPSFLVACFVLGAEGYYILILGTYSFLISWQIHNSASDSWLEPRFASGSPWYKQLFSSIITASSIRRPKSVVNFLSNIAHAMIFTGGTMVTRINNTDQRNLASSKALRTTGQAIFLTINIFLILCIVNTIQQSRREHPGKQIHPTLLLLLATCTLLFVRGLYGVMSGVLPGFNYYDPNNYGETGLTSSFIISEYIMGTTMEWASCILLMLTYFTSPNDSRTADSNVYSEGKEDRSVEA</sequence>
<feature type="transmembrane region" description="Helical" evidence="1">
    <location>
        <begin position="69"/>
        <end position="92"/>
    </location>
</feature>
<protein>
    <submittedName>
        <fullName evidence="2">Uncharacterized protein</fullName>
    </submittedName>
</protein>
<dbReference type="EMBL" id="KN833039">
    <property type="protein sequence ID" value="KIM76052.1"/>
    <property type="molecule type" value="Genomic_DNA"/>
</dbReference>
<name>A0A0C3BFG4_PILCF</name>
<keyword evidence="3" id="KW-1185">Reference proteome</keyword>
<keyword evidence="1" id="KW-0812">Transmembrane</keyword>
<dbReference type="OrthoDB" id="2560628at2759"/>
<dbReference type="Proteomes" id="UP000054166">
    <property type="component" value="Unassembled WGS sequence"/>
</dbReference>
<dbReference type="PANTHER" id="PTHR42109:SF2">
    <property type="entry name" value="INTEGRAL MEMBRANE PROTEIN"/>
    <property type="match status" value="1"/>
</dbReference>